<dbReference type="InterPro" id="IPR016181">
    <property type="entry name" value="Acyl_CoA_acyltransferase"/>
</dbReference>
<gene>
    <name evidence="2" type="ORF">MANES_12G090900v8</name>
</gene>
<reference evidence="3" key="1">
    <citation type="journal article" date="2016" name="Nat. Biotechnol.">
        <title>Sequencing wild and cultivated cassava and related species reveals extensive interspecific hybridization and genetic diversity.</title>
        <authorList>
            <person name="Bredeson J.V."/>
            <person name="Lyons J.B."/>
            <person name="Prochnik S.E."/>
            <person name="Wu G.A."/>
            <person name="Ha C.M."/>
            <person name="Edsinger-Gonzales E."/>
            <person name="Grimwood J."/>
            <person name="Schmutz J."/>
            <person name="Rabbi I.Y."/>
            <person name="Egesi C."/>
            <person name="Nauluvula P."/>
            <person name="Lebot V."/>
            <person name="Ndunguru J."/>
            <person name="Mkamilo G."/>
            <person name="Bart R.S."/>
            <person name="Setter T.L."/>
            <person name="Gleadow R.M."/>
            <person name="Kulakow P."/>
            <person name="Ferguson M.E."/>
            <person name="Rounsley S."/>
            <person name="Rokhsar D.S."/>
        </authorList>
    </citation>
    <scope>NUCLEOTIDE SEQUENCE [LARGE SCALE GENOMIC DNA]</scope>
    <source>
        <strain evidence="3">cv. AM560-2</strain>
    </source>
</reference>
<dbReference type="AlphaFoldDB" id="A0A2C9UUZ5"/>
<evidence type="ECO:0000259" key="1">
    <source>
        <dbReference type="PROSITE" id="PS51186"/>
    </source>
</evidence>
<evidence type="ECO:0000313" key="3">
    <source>
        <dbReference type="Proteomes" id="UP000091857"/>
    </source>
</evidence>
<proteinExistence type="predicted"/>
<evidence type="ECO:0000313" key="2">
    <source>
        <dbReference type="EMBL" id="OAY35317.1"/>
    </source>
</evidence>
<dbReference type="PANTHER" id="PTHR47542:SF2">
    <property type="entry name" value="ACYL-COA N-ACYLTRANSFERASES (NAT) SUPERFAMILY PROTEIN"/>
    <property type="match status" value="1"/>
</dbReference>
<organism evidence="2 3">
    <name type="scientific">Manihot esculenta</name>
    <name type="common">Cassava</name>
    <name type="synonym">Jatropha manihot</name>
    <dbReference type="NCBI Taxonomy" id="3983"/>
    <lineage>
        <taxon>Eukaryota</taxon>
        <taxon>Viridiplantae</taxon>
        <taxon>Streptophyta</taxon>
        <taxon>Embryophyta</taxon>
        <taxon>Tracheophyta</taxon>
        <taxon>Spermatophyta</taxon>
        <taxon>Magnoliopsida</taxon>
        <taxon>eudicotyledons</taxon>
        <taxon>Gunneridae</taxon>
        <taxon>Pentapetalae</taxon>
        <taxon>rosids</taxon>
        <taxon>fabids</taxon>
        <taxon>Malpighiales</taxon>
        <taxon>Euphorbiaceae</taxon>
        <taxon>Crotonoideae</taxon>
        <taxon>Manihoteae</taxon>
        <taxon>Manihot</taxon>
    </lineage>
</organism>
<dbReference type="CDD" id="cd04301">
    <property type="entry name" value="NAT_SF"/>
    <property type="match status" value="1"/>
</dbReference>
<dbReference type="OrthoDB" id="41532at2759"/>
<protein>
    <recommendedName>
        <fullName evidence="1">N-acetyltransferase domain-containing protein</fullName>
    </recommendedName>
</protein>
<dbReference type="Pfam" id="PF00583">
    <property type="entry name" value="Acetyltransf_1"/>
    <property type="match status" value="1"/>
</dbReference>
<dbReference type="STRING" id="3983.A0A2C9UUZ5"/>
<name>A0A2C9UUZ5_MANES</name>
<dbReference type="PROSITE" id="PS51186">
    <property type="entry name" value="GNAT"/>
    <property type="match status" value="1"/>
</dbReference>
<sequence length="156" mass="17927">MGSVIVELQRNSTNWAKAVGEIVKMERKIFPKHESLANFFSEELKKKNSGLLYLELDGEVVGYVMYSWPSSLFASITKLAVRDNYRKQGHGEALLKAAIEKCRSRKVHRISLHVDPLRTPAMSLYKKLGFQVEDLIEGYYSPGRDAYKMYLEFDSE</sequence>
<dbReference type="Gene3D" id="3.40.630.30">
    <property type="match status" value="1"/>
</dbReference>
<dbReference type="GO" id="GO:0016747">
    <property type="term" value="F:acyltransferase activity, transferring groups other than amino-acyl groups"/>
    <property type="evidence" value="ECO:0007669"/>
    <property type="project" value="InterPro"/>
</dbReference>
<accession>A0A2C9UUZ5</accession>
<comment type="caution">
    <text evidence="2">The sequence shown here is derived from an EMBL/GenBank/DDBJ whole genome shotgun (WGS) entry which is preliminary data.</text>
</comment>
<dbReference type="PANTHER" id="PTHR47542">
    <property type="entry name" value="ACYL-COA N-ACYLTRANSFERASES (NAT) SUPERFAMILY PROTEIN"/>
    <property type="match status" value="1"/>
</dbReference>
<dbReference type="Gramene" id="Manes.12G090900.1.v8.1">
    <property type="protein sequence ID" value="Manes.12G090900.1.v8.1.CDS"/>
    <property type="gene ID" value="Manes.12G090900.v8.1"/>
</dbReference>
<keyword evidence="3" id="KW-1185">Reference proteome</keyword>
<dbReference type="OMA" id="RTGIKMV"/>
<feature type="domain" description="N-acetyltransferase" evidence="1">
    <location>
        <begin position="3"/>
        <end position="154"/>
    </location>
</feature>
<dbReference type="Proteomes" id="UP000091857">
    <property type="component" value="Chromosome 12"/>
</dbReference>
<dbReference type="EMBL" id="CM004398">
    <property type="protein sequence ID" value="OAY35317.1"/>
    <property type="molecule type" value="Genomic_DNA"/>
</dbReference>
<dbReference type="SUPFAM" id="SSF55729">
    <property type="entry name" value="Acyl-CoA N-acyltransferases (Nat)"/>
    <property type="match status" value="1"/>
</dbReference>
<dbReference type="InterPro" id="IPR000182">
    <property type="entry name" value="GNAT_dom"/>
</dbReference>